<protein>
    <submittedName>
        <fullName evidence="8">Basic amino acid ABC transporter substrate-binding protein</fullName>
    </submittedName>
</protein>
<dbReference type="Gene3D" id="3.40.190.10">
    <property type="entry name" value="Periplasmic binding protein-like II"/>
    <property type="match status" value="2"/>
</dbReference>
<dbReference type="SUPFAM" id="SSF53850">
    <property type="entry name" value="Periplasmic binding protein-like II"/>
    <property type="match status" value="1"/>
</dbReference>
<evidence type="ECO:0000256" key="1">
    <source>
        <dbReference type="ARBA" id="ARBA00004196"/>
    </source>
</evidence>
<dbReference type="CDD" id="cd13624">
    <property type="entry name" value="PBP2_Arg_Lys_His"/>
    <property type="match status" value="1"/>
</dbReference>
<evidence type="ECO:0000256" key="3">
    <source>
        <dbReference type="ARBA" id="ARBA00022729"/>
    </source>
</evidence>
<keyword evidence="9" id="KW-1185">Reference proteome</keyword>
<evidence type="ECO:0000256" key="5">
    <source>
        <dbReference type="SAM" id="SignalP"/>
    </source>
</evidence>
<proteinExistence type="inferred from homology"/>
<dbReference type="PANTHER" id="PTHR35936">
    <property type="entry name" value="MEMBRANE-BOUND LYTIC MUREIN TRANSGLYCOSYLASE F"/>
    <property type="match status" value="1"/>
</dbReference>
<evidence type="ECO:0000259" key="7">
    <source>
        <dbReference type="SMART" id="SM00079"/>
    </source>
</evidence>
<dbReference type="PANTHER" id="PTHR35936:SF38">
    <property type="entry name" value="GLUTAMINE-BINDING PERIPLASMIC PROTEIN"/>
    <property type="match status" value="1"/>
</dbReference>
<dbReference type="EMBL" id="BAAAMQ010000005">
    <property type="protein sequence ID" value="GAA2097304.1"/>
    <property type="molecule type" value="Genomic_DNA"/>
</dbReference>
<dbReference type="Proteomes" id="UP001501161">
    <property type="component" value="Unassembled WGS sequence"/>
</dbReference>
<accession>A0ABN2WQX7</accession>
<feature type="domain" description="Solute-binding protein family 3/N-terminal" evidence="6">
    <location>
        <begin position="47"/>
        <end position="267"/>
    </location>
</feature>
<evidence type="ECO:0000256" key="2">
    <source>
        <dbReference type="ARBA" id="ARBA00010333"/>
    </source>
</evidence>
<dbReference type="SMART" id="SM00079">
    <property type="entry name" value="PBPe"/>
    <property type="match status" value="1"/>
</dbReference>
<dbReference type="InterPro" id="IPR001638">
    <property type="entry name" value="Solute-binding_3/MltF_N"/>
</dbReference>
<gene>
    <name evidence="8" type="ORF">GCM10009726_05720</name>
</gene>
<sequence length="271" mass="28768">MVSVLGMTTRNLTVGVAAALLSLGAAGCAVEEATTTESGANVITEGTLTVCTSLPFKPFEFRQGGEVVGFDIDMADRIAQANDLELELVITGFEGIQSGQALNTNQCDMAAAGMTITDERAEVIDFSDGYFEATQALLTNDESITSLEDLDGKSLGVMTGTTGEIYVDENAPDGVEVRVFEDLGLQSTAVKSGQIDAAVQDNGPLLDFAKDNPDVFVTAEFDTGEEYGFAVKKDGNDELLDSINTVISESREDGSYDELYEKWFGQAPASE</sequence>
<evidence type="ECO:0000256" key="4">
    <source>
        <dbReference type="RuleBase" id="RU003744"/>
    </source>
</evidence>
<comment type="subcellular location">
    <subcellularLocation>
        <location evidence="1">Cell envelope</location>
    </subcellularLocation>
</comment>
<evidence type="ECO:0000313" key="9">
    <source>
        <dbReference type="Proteomes" id="UP001501161"/>
    </source>
</evidence>
<feature type="domain" description="Ionotropic glutamate receptor C-terminal" evidence="7">
    <location>
        <begin position="47"/>
        <end position="266"/>
    </location>
</feature>
<dbReference type="PROSITE" id="PS01039">
    <property type="entry name" value="SBP_BACTERIAL_3"/>
    <property type="match status" value="1"/>
</dbReference>
<dbReference type="InterPro" id="IPR001320">
    <property type="entry name" value="Iontro_rcpt_C"/>
</dbReference>
<organism evidence="8 9">
    <name type="scientific">Nocardioides furvisabuli</name>
    <dbReference type="NCBI Taxonomy" id="375542"/>
    <lineage>
        <taxon>Bacteria</taxon>
        <taxon>Bacillati</taxon>
        <taxon>Actinomycetota</taxon>
        <taxon>Actinomycetes</taxon>
        <taxon>Propionibacteriales</taxon>
        <taxon>Nocardioidaceae</taxon>
        <taxon>Nocardioides</taxon>
    </lineage>
</organism>
<comment type="similarity">
    <text evidence="2 4">Belongs to the bacterial solute-binding protein 3 family.</text>
</comment>
<evidence type="ECO:0000259" key="6">
    <source>
        <dbReference type="SMART" id="SM00062"/>
    </source>
</evidence>
<comment type="caution">
    <text evidence="8">The sequence shown here is derived from an EMBL/GenBank/DDBJ whole genome shotgun (WGS) entry which is preliminary data.</text>
</comment>
<dbReference type="InterPro" id="IPR018313">
    <property type="entry name" value="SBP_3_CS"/>
</dbReference>
<dbReference type="SMART" id="SM00062">
    <property type="entry name" value="PBPb"/>
    <property type="match status" value="1"/>
</dbReference>
<dbReference type="Pfam" id="PF00497">
    <property type="entry name" value="SBP_bac_3"/>
    <property type="match status" value="1"/>
</dbReference>
<name>A0ABN2WQX7_9ACTN</name>
<feature type="chain" id="PRO_5047473994" evidence="5">
    <location>
        <begin position="28"/>
        <end position="271"/>
    </location>
</feature>
<keyword evidence="3 5" id="KW-0732">Signal</keyword>
<reference evidence="8 9" key="1">
    <citation type="journal article" date="2019" name="Int. J. Syst. Evol. Microbiol.">
        <title>The Global Catalogue of Microorganisms (GCM) 10K type strain sequencing project: providing services to taxonomists for standard genome sequencing and annotation.</title>
        <authorList>
            <consortium name="The Broad Institute Genomics Platform"/>
            <consortium name="The Broad Institute Genome Sequencing Center for Infectious Disease"/>
            <person name="Wu L."/>
            <person name="Ma J."/>
        </authorList>
    </citation>
    <scope>NUCLEOTIDE SEQUENCE [LARGE SCALE GENOMIC DNA]</scope>
    <source>
        <strain evidence="8 9">JCM 13813</strain>
    </source>
</reference>
<evidence type="ECO:0000313" key="8">
    <source>
        <dbReference type="EMBL" id="GAA2097304.1"/>
    </source>
</evidence>
<feature type="signal peptide" evidence="5">
    <location>
        <begin position="1"/>
        <end position="27"/>
    </location>
</feature>